<protein>
    <submittedName>
        <fullName evidence="7">DoxX family protein</fullName>
    </submittedName>
</protein>
<proteinExistence type="predicted"/>
<dbReference type="GO" id="GO:0030416">
    <property type="term" value="P:methylamine metabolic process"/>
    <property type="evidence" value="ECO:0007669"/>
    <property type="project" value="InterPro"/>
</dbReference>
<dbReference type="Pfam" id="PF07291">
    <property type="entry name" value="MauE"/>
    <property type="match status" value="1"/>
</dbReference>
<dbReference type="RefSeq" id="WP_301190480.1">
    <property type="nucleotide sequence ID" value="NZ_JAPDPJ010000021.1"/>
</dbReference>
<evidence type="ECO:0000256" key="4">
    <source>
        <dbReference type="ARBA" id="ARBA00023136"/>
    </source>
</evidence>
<evidence type="ECO:0000256" key="5">
    <source>
        <dbReference type="SAM" id="Phobius"/>
    </source>
</evidence>
<name>A0AAE3SEZ0_9BACT</name>
<feature type="transmembrane region" description="Helical" evidence="5">
    <location>
        <begin position="119"/>
        <end position="135"/>
    </location>
</feature>
<keyword evidence="8" id="KW-1185">Reference proteome</keyword>
<feature type="transmembrane region" description="Helical" evidence="5">
    <location>
        <begin position="147"/>
        <end position="169"/>
    </location>
</feature>
<dbReference type="Proteomes" id="UP001209229">
    <property type="component" value="Unassembled WGS sequence"/>
</dbReference>
<evidence type="ECO:0000259" key="6">
    <source>
        <dbReference type="Pfam" id="PF07291"/>
    </source>
</evidence>
<comment type="subcellular location">
    <subcellularLocation>
        <location evidence="1">Membrane</location>
        <topology evidence="1">Multi-pass membrane protein</topology>
    </subcellularLocation>
</comment>
<feature type="domain" description="Methylamine utilisation protein MauE" evidence="6">
    <location>
        <begin position="3"/>
        <end position="134"/>
    </location>
</feature>
<evidence type="ECO:0000256" key="2">
    <source>
        <dbReference type="ARBA" id="ARBA00022692"/>
    </source>
</evidence>
<evidence type="ECO:0000313" key="8">
    <source>
        <dbReference type="Proteomes" id="UP001209229"/>
    </source>
</evidence>
<sequence length="410" mass="46048">MTKLFYYLSRLIVGLTFIFSGFVKAVDPVGSAIKFGDYLSSFHLSDFSFIVIPLSFIVSALEFLTGIHILLGIRIKTSSIIAMLFMVIFVPLTLGIAIANPVTDCGCFGDAVKLTNWETFAKNIVLLIPTLFLFINRKKFVNTISILNKLTFSFASTAIILSVSFYSYYHLPIIDFRPYKIGNNITEGMIIPEGAAQPEYETSFIMEKDGVQKTFEASNYPYNDSTWIFIDSETKVISKGYEPPIHDFVLTNDEGEDITKVLLEKSTPTLLVISPQINKGTWGANIDSLKSLNKALFQKGFDTFFVTASTSEDITNFEFSTEAGFNYLTADETMLKTMIRSNPGLVLIQDGNVIGKWHYKDIPNAKQFANPTSFALKQLKDKNEKNVIYIIILLSILMSFLILYKKNNSI</sequence>
<feature type="transmembrane region" description="Helical" evidence="5">
    <location>
        <begin position="80"/>
        <end position="99"/>
    </location>
</feature>
<reference evidence="7" key="1">
    <citation type="submission" date="2022-10" db="EMBL/GenBank/DDBJ databases">
        <authorList>
            <person name="Yu W.X."/>
        </authorList>
    </citation>
    <scope>NUCLEOTIDE SEQUENCE</scope>
    <source>
        <strain evidence="7">AAT</strain>
    </source>
</reference>
<dbReference type="NCBIfam" id="NF045576">
    <property type="entry name" value="BT_3928_fam"/>
    <property type="match status" value="1"/>
</dbReference>
<gene>
    <name evidence="7" type="ORF">OM075_10580</name>
</gene>
<comment type="caution">
    <text evidence="7">The sequence shown here is derived from an EMBL/GenBank/DDBJ whole genome shotgun (WGS) entry which is preliminary data.</text>
</comment>
<accession>A0AAE3SEZ0</accession>
<keyword evidence="2 5" id="KW-0812">Transmembrane</keyword>
<evidence type="ECO:0000256" key="3">
    <source>
        <dbReference type="ARBA" id="ARBA00022989"/>
    </source>
</evidence>
<dbReference type="EMBL" id="JAPDPJ010000021">
    <property type="protein sequence ID" value="MCW3786915.1"/>
    <property type="molecule type" value="Genomic_DNA"/>
</dbReference>
<dbReference type="InterPro" id="IPR009908">
    <property type="entry name" value="Methylamine_util_MauE"/>
</dbReference>
<dbReference type="AlphaFoldDB" id="A0AAE3SEZ0"/>
<feature type="transmembrane region" description="Helical" evidence="5">
    <location>
        <begin position="49"/>
        <end position="73"/>
    </location>
</feature>
<dbReference type="GO" id="GO:0016020">
    <property type="term" value="C:membrane"/>
    <property type="evidence" value="ECO:0007669"/>
    <property type="project" value="UniProtKB-SubCell"/>
</dbReference>
<evidence type="ECO:0000313" key="7">
    <source>
        <dbReference type="EMBL" id="MCW3786915.1"/>
    </source>
</evidence>
<keyword evidence="4 5" id="KW-0472">Membrane</keyword>
<keyword evidence="3 5" id="KW-1133">Transmembrane helix</keyword>
<feature type="transmembrane region" description="Helical" evidence="5">
    <location>
        <begin position="387"/>
        <end position="404"/>
    </location>
</feature>
<evidence type="ECO:0000256" key="1">
    <source>
        <dbReference type="ARBA" id="ARBA00004141"/>
    </source>
</evidence>
<organism evidence="7 8">
    <name type="scientific">Plebeiibacterium sediminum</name>
    <dbReference type="NCBI Taxonomy" id="2992112"/>
    <lineage>
        <taxon>Bacteria</taxon>
        <taxon>Pseudomonadati</taxon>
        <taxon>Bacteroidota</taxon>
        <taxon>Bacteroidia</taxon>
        <taxon>Marinilabiliales</taxon>
        <taxon>Marinilabiliaceae</taxon>
        <taxon>Plebeiibacterium</taxon>
    </lineage>
</organism>